<dbReference type="RefSeq" id="WP_188719552.1">
    <property type="nucleotide sequence ID" value="NZ_BMIF01000001.1"/>
</dbReference>
<sequence length="132" mass="15364">MAEEHKLVEELIQSALPEAFAAKQVEKVEDAWKILIGDHLLTVEVEDRVQRICLSVQSMHDVGELTRDRLILLMQYSSLWRMTDGVYFALDENEQPIMMSYFNFVELNQPSVRSIIFNLLDKFSIWSDVINS</sequence>
<gene>
    <name evidence="1" type="ORF">GCM10011385_07200</name>
</gene>
<protein>
    <recommendedName>
        <fullName evidence="3">Tir chaperone protein (CesT) family protein</fullName>
    </recommendedName>
</protein>
<dbReference type="EMBL" id="BMIF01000001">
    <property type="protein sequence ID" value="GGA56184.1"/>
    <property type="molecule type" value="Genomic_DNA"/>
</dbReference>
<organism evidence="1 2">
    <name type="scientific">Nitratireductor aestuarii</name>
    <dbReference type="NCBI Taxonomy" id="1735103"/>
    <lineage>
        <taxon>Bacteria</taxon>
        <taxon>Pseudomonadati</taxon>
        <taxon>Pseudomonadota</taxon>
        <taxon>Alphaproteobacteria</taxon>
        <taxon>Hyphomicrobiales</taxon>
        <taxon>Phyllobacteriaceae</taxon>
        <taxon>Nitratireductor</taxon>
    </lineage>
</organism>
<name>A0A916RJG2_9HYPH</name>
<dbReference type="Proteomes" id="UP000636264">
    <property type="component" value="Unassembled WGS sequence"/>
</dbReference>
<dbReference type="SUPFAM" id="SSF69635">
    <property type="entry name" value="Type III secretory system chaperone-like"/>
    <property type="match status" value="1"/>
</dbReference>
<dbReference type="CDD" id="cd16364">
    <property type="entry name" value="T3SC_I-like"/>
    <property type="match status" value="1"/>
</dbReference>
<evidence type="ECO:0000313" key="1">
    <source>
        <dbReference type="EMBL" id="GGA56184.1"/>
    </source>
</evidence>
<evidence type="ECO:0000313" key="2">
    <source>
        <dbReference type="Proteomes" id="UP000636264"/>
    </source>
</evidence>
<comment type="caution">
    <text evidence="1">The sequence shown here is derived from an EMBL/GenBank/DDBJ whole genome shotgun (WGS) entry which is preliminary data.</text>
</comment>
<reference evidence="1" key="1">
    <citation type="journal article" date="2014" name="Int. J. Syst. Evol. Microbiol.">
        <title>Complete genome sequence of Corynebacterium casei LMG S-19264T (=DSM 44701T), isolated from a smear-ripened cheese.</title>
        <authorList>
            <consortium name="US DOE Joint Genome Institute (JGI-PGF)"/>
            <person name="Walter F."/>
            <person name="Albersmeier A."/>
            <person name="Kalinowski J."/>
            <person name="Ruckert C."/>
        </authorList>
    </citation>
    <scope>NUCLEOTIDE SEQUENCE</scope>
    <source>
        <strain evidence="1">CGMCC 1.15320</strain>
    </source>
</reference>
<dbReference type="AlphaFoldDB" id="A0A916RJG2"/>
<accession>A0A916RJG2</accession>
<evidence type="ECO:0008006" key="3">
    <source>
        <dbReference type="Google" id="ProtNLM"/>
    </source>
</evidence>
<dbReference type="Gene3D" id="3.30.1460.10">
    <property type="match status" value="1"/>
</dbReference>
<reference evidence="1" key="2">
    <citation type="submission" date="2020-09" db="EMBL/GenBank/DDBJ databases">
        <authorList>
            <person name="Sun Q."/>
            <person name="Zhou Y."/>
        </authorList>
    </citation>
    <scope>NUCLEOTIDE SEQUENCE</scope>
    <source>
        <strain evidence="1">CGMCC 1.15320</strain>
    </source>
</reference>
<keyword evidence="2" id="KW-1185">Reference proteome</keyword>
<proteinExistence type="predicted"/>